<gene>
    <name evidence="1" type="ORF">ABG768_005582</name>
</gene>
<dbReference type="AlphaFoldDB" id="A0AAW1ZSN9"/>
<proteinExistence type="predicted"/>
<keyword evidence="2" id="KW-1185">Reference proteome</keyword>
<comment type="caution">
    <text evidence="1">The sequence shown here is derived from an EMBL/GenBank/DDBJ whole genome shotgun (WGS) entry which is preliminary data.</text>
</comment>
<reference evidence="1 2" key="1">
    <citation type="submission" date="2024-05" db="EMBL/GenBank/DDBJ databases">
        <title>A high-quality chromosomal-level genome assembly of Topmouth culter (Culter alburnus).</title>
        <authorList>
            <person name="Zhao H."/>
        </authorList>
    </citation>
    <scope>NUCLEOTIDE SEQUENCE [LARGE SCALE GENOMIC DNA]</scope>
    <source>
        <strain evidence="1">CATC2023</strain>
        <tissue evidence="1">Muscle</tissue>
    </source>
</reference>
<accession>A0AAW1ZSN9</accession>
<dbReference type="EMBL" id="JAWDJR010000013">
    <property type="protein sequence ID" value="KAK9964404.1"/>
    <property type="molecule type" value="Genomic_DNA"/>
</dbReference>
<sequence length="98" mass="10484">VGLSSGPMGVSLGSCSEGQQQLRPMVCCRSTRTYCHSMAPSIKAMINRMGLFFPIASSAFSPSPFILCAQLSFSLLSDNIGKLCSHGRQMISAILDDH</sequence>
<name>A0AAW1ZSN9_CULAL</name>
<evidence type="ECO:0000313" key="1">
    <source>
        <dbReference type="EMBL" id="KAK9964404.1"/>
    </source>
</evidence>
<feature type="non-terminal residue" evidence="1">
    <location>
        <position position="1"/>
    </location>
</feature>
<evidence type="ECO:0000313" key="2">
    <source>
        <dbReference type="Proteomes" id="UP001479290"/>
    </source>
</evidence>
<dbReference type="Proteomes" id="UP001479290">
    <property type="component" value="Unassembled WGS sequence"/>
</dbReference>
<protein>
    <submittedName>
        <fullName evidence="1">Uncharacterized protein</fullName>
    </submittedName>
</protein>
<organism evidence="1 2">
    <name type="scientific">Culter alburnus</name>
    <name type="common">Topmouth culter</name>
    <dbReference type="NCBI Taxonomy" id="194366"/>
    <lineage>
        <taxon>Eukaryota</taxon>
        <taxon>Metazoa</taxon>
        <taxon>Chordata</taxon>
        <taxon>Craniata</taxon>
        <taxon>Vertebrata</taxon>
        <taxon>Euteleostomi</taxon>
        <taxon>Actinopterygii</taxon>
        <taxon>Neopterygii</taxon>
        <taxon>Teleostei</taxon>
        <taxon>Ostariophysi</taxon>
        <taxon>Cypriniformes</taxon>
        <taxon>Xenocyprididae</taxon>
        <taxon>Xenocypridinae</taxon>
        <taxon>Culter</taxon>
    </lineage>
</organism>